<evidence type="ECO:0000256" key="1">
    <source>
        <dbReference type="ARBA" id="ARBA00022679"/>
    </source>
</evidence>
<dbReference type="InterPro" id="IPR051471">
    <property type="entry name" value="Bacterial_PTS_sugar_comp"/>
</dbReference>
<dbReference type="InterPro" id="IPR004701">
    <property type="entry name" value="PTS_EIIA_man-typ"/>
</dbReference>
<keyword evidence="1" id="KW-0808">Transferase</keyword>
<organism evidence="3 4">
    <name type="scientific">Dorea ammoniilytica</name>
    <dbReference type="NCBI Taxonomy" id="2981788"/>
    <lineage>
        <taxon>Bacteria</taxon>
        <taxon>Bacillati</taxon>
        <taxon>Bacillota</taxon>
        <taxon>Clostridia</taxon>
        <taxon>Lachnospirales</taxon>
        <taxon>Lachnospiraceae</taxon>
        <taxon>Dorea</taxon>
    </lineage>
</organism>
<sequence length="145" mass="16158">MADSKIRVVLVSHGEQSKGMLNTVQMLLGEQTNIAAYSLYPEQTIDDLTKVLREEIEKYGAENIIFLTELKHGSPFNAVVSLTRDYDVYHVTGTNLAMLMTIVLERDFEGATCEGLCEAAINAAADSYVDVRKMLMDSDDDEEDE</sequence>
<dbReference type="PROSITE" id="PS51096">
    <property type="entry name" value="PTS_EIIA_TYPE_4"/>
    <property type="match status" value="1"/>
</dbReference>
<feature type="domain" description="PTS EIIA type-4" evidence="2">
    <location>
        <begin position="5"/>
        <end position="128"/>
    </location>
</feature>
<proteinExistence type="predicted"/>
<evidence type="ECO:0000313" key="3">
    <source>
        <dbReference type="EMBL" id="MCU6700787.1"/>
    </source>
</evidence>
<dbReference type="RefSeq" id="WP_118383127.1">
    <property type="nucleotide sequence ID" value="NZ_JAOQJV010000017.1"/>
</dbReference>
<name>A0ABT2S868_9FIRM</name>
<dbReference type="Pfam" id="PF03610">
    <property type="entry name" value="EIIA-man"/>
    <property type="match status" value="1"/>
</dbReference>
<protein>
    <submittedName>
        <fullName evidence="3">PTS mannose transporter subunit IIA</fullName>
    </submittedName>
</protein>
<keyword evidence="4" id="KW-1185">Reference proteome</keyword>
<accession>A0ABT2S868</accession>
<dbReference type="Proteomes" id="UP001207605">
    <property type="component" value="Unassembled WGS sequence"/>
</dbReference>
<dbReference type="SUPFAM" id="SSF53062">
    <property type="entry name" value="PTS system fructose IIA component-like"/>
    <property type="match status" value="1"/>
</dbReference>
<dbReference type="InterPro" id="IPR036662">
    <property type="entry name" value="PTS_EIIA_man-typ_sf"/>
</dbReference>
<reference evidence="3 4" key="1">
    <citation type="journal article" date="2021" name="ISME Commun">
        <title>Automated analysis of genomic sequences facilitates high-throughput and comprehensive description of bacteria.</title>
        <authorList>
            <person name="Hitch T.C.A."/>
        </authorList>
    </citation>
    <scope>NUCLEOTIDE SEQUENCE [LARGE SCALE GENOMIC DNA]</scope>
    <source>
        <strain evidence="3 4">Sanger_02</strain>
    </source>
</reference>
<dbReference type="Gene3D" id="3.40.50.510">
    <property type="entry name" value="Phosphotransferase system, mannose-type IIA component"/>
    <property type="match status" value="1"/>
</dbReference>
<comment type="caution">
    <text evidence="3">The sequence shown here is derived from an EMBL/GenBank/DDBJ whole genome shotgun (WGS) entry which is preliminary data.</text>
</comment>
<evidence type="ECO:0000313" key="4">
    <source>
        <dbReference type="Proteomes" id="UP001207605"/>
    </source>
</evidence>
<gene>
    <name evidence="3" type="ORF">OCV65_11155</name>
</gene>
<dbReference type="EMBL" id="JAOQJV010000017">
    <property type="protein sequence ID" value="MCU6700787.1"/>
    <property type="molecule type" value="Genomic_DNA"/>
</dbReference>
<dbReference type="PANTHER" id="PTHR33799:SF1">
    <property type="entry name" value="PTS SYSTEM MANNOSE-SPECIFIC EIIAB COMPONENT-RELATED"/>
    <property type="match status" value="1"/>
</dbReference>
<evidence type="ECO:0000259" key="2">
    <source>
        <dbReference type="PROSITE" id="PS51096"/>
    </source>
</evidence>
<dbReference type="PANTHER" id="PTHR33799">
    <property type="entry name" value="PTS PERMEASE-RELATED-RELATED"/>
    <property type="match status" value="1"/>
</dbReference>